<dbReference type="SMART" id="SM00086">
    <property type="entry name" value="PAC"/>
    <property type="match status" value="3"/>
</dbReference>
<dbReference type="SMART" id="SM00091">
    <property type="entry name" value="PAS"/>
    <property type="match status" value="3"/>
</dbReference>
<dbReference type="CDD" id="cd00082">
    <property type="entry name" value="HisKA"/>
    <property type="match status" value="1"/>
</dbReference>
<dbReference type="PRINTS" id="PR00344">
    <property type="entry name" value="BCTRLSENSOR"/>
</dbReference>
<dbReference type="InterPro" id="IPR000014">
    <property type="entry name" value="PAS"/>
</dbReference>
<dbReference type="InterPro" id="IPR035965">
    <property type="entry name" value="PAS-like_dom_sf"/>
</dbReference>
<evidence type="ECO:0000259" key="14">
    <source>
        <dbReference type="PROSITE" id="PS50113"/>
    </source>
</evidence>
<name>A0A1H3XBJ9_9BACT</name>
<protein>
    <recommendedName>
        <fullName evidence="2">histidine kinase</fullName>
        <ecNumber evidence="2">2.7.13.3</ecNumber>
    </recommendedName>
</protein>
<dbReference type="EC" id="2.7.13.3" evidence="2"/>
<dbReference type="NCBIfam" id="TIGR00229">
    <property type="entry name" value="sensory_box"/>
    <property type="match status" value="2"/>
</dbReference>
<feature type="coiled-coil region" evidence="10">
    <location>
        <begin position="6"/>
        <end position="33"/>
    </location>
</feature>
<dbReference type="Proteomes" id="UP000199409">
    <property type="component" value="Unassembled WGS sequence"/>
</dbReference>
<dbReference type="PROSITE" id="PS50112">
    <property type="entry name" value="PAS"/>
    <property type="match status" value="3"/>
</dbReference>
<evidence type="ECO:0000256" key="1">
    <source>
        <dbReference type="ARBA" id="ARBA00000085"/>
    </source>
</evidence>
<dbReference type="InterPro" id="IPR036097">
    <property type="entry name" value="HisK_dim/P_sf"/>
</dbReference>
<keyword evidence="3 9" id="KW-0597">Phosphoprotein</keyword>
<dbReference type="SUPFAM" id="SSF47384">
    <property type="entry name" value="Homodimeric domain of signal transducing histidine kinase"/>
    <property type="match status" value="1"/>
</dbReference>
<dbReference type="CDD" id="cd00130">
    <property type="entry name" value="PAS"/>
    <property type="match status" value="3"/>
</dbReference>
<evidence type="ECO:0000259" key="11">
    <source>
        <dbReference type="PROSITE" id="PS50109"/>
    </source>
</evidence>
<feature type="domain" description="Response regulatory" evidence="12">
    <location>
        <begin position="669"/>
        <end position="785"/>
    </location>
</feature>
<evidence type="ECO:0000256" key="7">
    <source>
        <dbReference type="ARBA" id="ARBA00022840"/>
    </source>
</evidence>
<dbReference type="InterPro" id="IPR003661">
    <property type="entry name" value="HisK_dim/P_dom"/>
</dbReference>
<keyword evidence="4" id="KW-0808">Transferase</keyword>
<evidence type="ECO:0000256" key="4">
    <source>
        <dbReference type="ARBA" id="ARBA00022679"/>
    </source>
</evidence>
<feature type="domain" description="PAS" evidence="13">
    <location>
        <begin position="284"/>
        <end position="354"/>
    </location>
</feature>
<dbReference type="SMART" id="SM00388">
    <property type="entry name" value="HisKA"/>
    <property type="match status" value="1"/>
</dbReference>
<dbReference type="Pfam" id="PF13426">
    <property type="entry name" value="PAS_9"/>
    <property type="match status" value="2"/>
</dbReference>
<reference evidence="15 16" key="1">
    <citation type="submission" date="2016-10" db="EMBL/GenBank/DDBJ databases">
        <authorList>
            <person name="de Groot N.N."/>
        </authorList>
    </citation>
    <scope>NUCLEOTIDE SEQUENCE [LARGE SCALE GENOMIC DNA]</scope>
    <source>
        <strain evidence="15 16">DSM 7343</strain>
    </source>
</reference>
<evidence type="ECO:0000256" key="10">
    <source>
        <dbReference type="SAM" id="Coils"/>
    </source>
</evidence>
<dbReference type="Gene3D" id="3.30.450.20">
    <property type="entry name" value="PAS domain"/>
    <property type="match status" value="3"/>
</dbReference>
<evidence type="ECO:0000256" key="2">
    <source>
        <dbReference type="ARBA" id="ARBA00012438"/>
    </source>
</evidence>
<proteinExistence type="predicted"/>
<dbReference type="PROSITE" id="PS50113">
    <property type="entry name" value="PAC"/>
    <property type="match status" value="2"/>
</dbReference>
<dbReference type="InterPro" id="IPR036890">
    <property type="entry name" value="HATPase_C_sf"/>
</dbReference>
<keyword evidence="16" id="KW-1185">Reference proteome</keyword>
<dbReference type="PANTHER" id="PTHR43065">
    <property type="entry name" value="SENSOR HISTIDINE KINASE"/>
    <property type="match status" value="1"/>
</dbReference>
<dbReference type="GO" id="GO:0006355">
    <property type="term" value="P:regulation of DNA-templated transcription"/>
    <property type="evidence" value="ECO:0007669"/>
    <property type="project" value="InterPro"/>
</dbReference>
<dbReference type="Gene3D" id="3.40.50.2300">
    <property type="match status" value="1"/>
</dbReference>
<feature type="domain" description="PAS" evidence="13">
    <location>
        <begin position="19"/>
        <end position="67"/>
    </location>
</feature>
<feature type="domain" description="Histidine kinase" evidence="11">
    <location>
        <begin position="426"/>
        <end position="649"/>
    </location>
</feature>
<dbReference type="PROSITE" id="PS50109">
    <property type="entry name" value="HIS_KIN"/>
    <property type="match status" value="1"/>
</dbReference>
<dbReference type="Gene3D" id="3.30.565.10">
    <property type="entry name" value="Histidine kinase-like ATPase, C-terminal domain"/>
    <property type="match status" value="1"/>
</dbReference>
<dbReference type="Pfam" id="PF00989">
    <property type="entry name" value="PAS"/>
    <property type="match status" value="1"/>
</dbReference>
<evidence type="ECO:0000259" key="12">
    <source>
        <dbReference type="PROSITE" id="PS50110"/>
    </source>
</evidence>
<dbReference type="SMART" id="SM00387">
    <property type="entry name" value="HATPase_c"/>
    <property type="match status" value="1"/>
</dbReference>
<evidence type="ECO:0000256" key="8">
    <source>
        <dbReference type="ARBA" id="ARBA00023012"/>
    </source>
</evidence>
<dbReference type="InterPro" id="IPR005467">
    <property type="entry name" value="His_kinase_dom"/>
</dbReference>
<dbReference type="Pfam" id="PF00072">
    <property type="entry name" value="Response_reg"/>
    <property type="match status" value="1"/>
</dbReference>
<keyword evidence="7" id="KW-0067">ATP-binding</keyword>
<dbReference type="InterPro" id="IPR003594">
    <property type="entry name" value="HATPase_dom"/>
</dbReference>
<dbReference type="InterPro" id="IPR011006">
    <property type="entry name" value="CheY-like_superfamily"/>
</dbReference>
<feature type="domain" description="PAC" evidence="14">
    <location>
        <begin position="230"/>
        <end position="283"/>
    </location>
</feature>
<dbReference type="InterPro" id="IPR001789">
    <property type="entry name" value="Sig_transdc_resp-reg_receiver"/>
</dbReference>
<feature type="domain" description="PAS" evidence="13">
    <location>
        <begin position="149"/>
        <end position="181"/>
    </location>
</feature>
<dbReference type="GO" id="GO:0000155">
    <property type="term" value="F:phosphorelay sensor kinase activity"/>
    <property type="evidence" value="ECO:0007669"/>
    <property type="project" value="InterPro"/>
</dbReference>
<sequence length="790" mass="88963">MNDESVSQLKEENSKLQKELNFTRELLESANSIIIRWDKDRIIRYINSFGLRFFGYTADELLGRQVMTIVPDVEKSTGRYLDQLVADITKNPSQYVSVSSENITKDGRTVWVTWTNKEILDDEGNLEEILAIGNDITALKEAELERQRYQDKVDEILEGMVDAVFVSDNTGKLIYLNEAFAGFHRFKNKDAYTFHLAEYSKILQVYQMDMTPVPLSQWPISRALRGESEANVEYILSRKDTGETWIGTYSFAPYFDRQGNIAGAVAVARDITVEKKAEENLRESEERFKKMFQNNSAVMFLVDPDNGLIVDANLAAERFYGYSHEELIATNINQINMESPDIIVKAWQSVYQGQENHFIFPHRIVSGEVRTVEVYSTTIQVQKRVLLFSIIHDITDRVKAEADRRDLEHQLQQKYKMEAIGVLAGGMAHNFNNNLSVILGNLELAQIKRYDPVKVNEFIDRAKTAVLRSRDLIKQIMTYSRKDDQCSERLQLSETIAEVIDMVKSTIPSSVCLQQNLSPESIPVYIQANASQVQEVLLNLCNNAVHAMEDQGSLTVSLETVELQQQQISAHSLCQPGCYLHLSVKDTGCGIVPGLEGKIFDPFFTTKETHTGMGLATVQGVMEKLKGMITVEGHNGQGATFHLYFPVCEGATADEPMLNVTGLPSGDERILLVDDDEMVATMSHTMLTEMGYQVSVMTDSQEALKLFAANADGFQLVLTDQTMPGLTGRELILEMKKIRPDIRTIVCTGYSNKVDENGVKNFGADAFLMKPLTMPELIQTVRRVLDGVCC</sequence>
<evidence type="ECO:0000313" key="15">
    <source>
        <dbReference type="EMBL" id="SDZ96776.1"/>
    </source>
</evidence>
<keyword evidence="8" id="KW-0902">Two-component regulatory system</keyword>
<dbReference type="AlphaFoldDB" id="A0A1H3XBJ9"/>
<dbReference type="EMBL" id="FNQN01000002">
    <property type="protein sequence ID" value="SDZ96776.1"/>
    <property type="molecule type" value="Genomic_DNA"/>
</dbReference>
<evidence type="ECO:0000313" key="16">
    <source>
        <dbReference type="Proteomes" id="UP000199409"/>
    </source>
</evidence>
<gene>
    <name evidence="15" type="ORF">SAMN05660420_00905</name>
</gene>
<dbReference type="PANTHER" id="PTHR43065:SF42">
    <property type="entry name" value="TWO-COMPONENT SENSOR PPRA"/>
    <property type="match status" value="1"/>
</dbReference>
<evidence type="ECO:0000256" key="3">
    <source>
        <dbReference type="ARBA" id="ARBA00022553"/>
    </source>
</evidence>
<accession>A0A1H3XBJ9</accession>
<dbReference type="GO" id="GO:0005524">
    <property type="term" value="F:ATP binding"/>
    <property type="evidence" value="ECO:0007669"/>
    <property type="project" value="UniProtKB-KW"/>
</dbReference>
<dbReference type="PROSITE" id="PS50110">
    <property type="entry name" value="RESPONSE_REGULATORY"/>
    <property type="match status" value="1"/>
</dbReference>
<dbReference type="SUPFAM" id="SSF55874">
    <property type="entry name" value="ATPase domain of HSP90 chaperone/DNA topoisomerase II/histidine kinase"/>
    <property type="match status" value="1"/>
</dbReference>
<feature type="modified residue" description="4-aspartylphosphate" evidence="9">
    <location>
        <position position="720"/>
    </location>
</feature>
<evidence type="ECO:0000259" key="13">
    <source>
        <dbReference type="PROSITE" id="PS50112"/>
    </source>
</evidence>
<dbReference type="InterPro" id="IPR000700">
    <property type="entry name" value="PAS-assoc_C"/>
</dbReference>
<dbReference type="SUPFAM" id="SSF52172">
    <property type="entry name" value="CheY-like"/>
    <property type="match status" value="1"/>
</dbReference>
<feature type="domain" description="PAC" evidence="14">
    <location>
        <begin position="96"/>
        <end position="148"/>
    </location>
</feature>
<keyword evidence="5" id="KW-0547">Nucleotide-binding</keyword>
<dbReference type="SMART" id="SM00448">
    <property type="entry name" value="REC"/>
    <property type="match status" value="1"/>
</dbReference>
<organism evidence="15 16">
    <name type="scientific">Desulfuromusa kysingii</name>
    <dbReference type="NCBI Taxonomy" id="37625"/>
    <lineage>
        <taxon>Bacteria</taxon>
        <taxon>Pseudomonadati</taxon>
        <taxon>Thermodesulfobacteriota</taxon>
        <taxon>Desulfuromonadia</taxon>
        <taxon>Desulfuromonadales</taxon>
        <taxon>Geopsychrobacteraceae</taxon>
        <taxon>Desulfuromusa</taxon>
    </lineage>
</organism>
<keyword evidence="6" id="KW-0418">Kinase</keyword>
<dbReference type="SUPFAM" id="SSF55785">
    <property type="entry name" value="PYP-like sensor domain (PAS domain)"/>
    <property type="match status" value="3"/>
</dbReference>
<evidence type="ECO:0000256" key="5">
    <source>
        <dbReference type="ARBA" id="ARBA00022741"/>
    </source>
</evidence>
<dbReference type="InterPro" id="IPR004358">
    <property type="entry name" value="Sig_transdc_His_kin-like_C"/>
</dbReference>
<dbReference type="STRING" id="37625.SAMN05660420_00905"/>
<dbReference type="InterPro" id="IPR001610">
    <property type="entry name" value="PAC"/>
</dbReference>
<dbReference type="Pfam" id="PF02518">
    <property type="entry name" value="HATPase_c"/>
    <property type="match status" value="1"/>
</dbReference>
<evidence type="ECO:0000256" key="6">
    <source>
        <dbReference type="ARBA" id="ARBA00022777"/>
    </source>
</evidence>
<evidence type="ECO:0000256" key="9">
    <source>
        <dbReference type="PROSITE-ProRule" id="PRU00169"/>
    </source>
</evidence>
<keyword evidence="10" id="KW-0175">Coiled coil</keyword>
<dbReference type="Gene3D" id="1.10.287.130">
    <property type="match status" value="1"/>
</dbReference>
<dbReference type="InterPro" id="IPR013767">
    <property type="entry name" value="PAS_fold"/>
</dbReference>
<comment type="catalytic activity">
    <reaction evidence="1">
        <text>ATP + protein L-histidine = ADP + protein N-phospho-L-histidine.</text>
        <dbReference type="EC" id="2.7.13.3"/>
    </reaction>
</comment>